<keyword evidence="1" id="KW-0812">Transmembrane</keyword>
<evidence type="ECO:0000313" key="2">
    <source>
        <dbReference type="EMBL" id="QIN84579.1"/>
    </source>
</evidence>
<dbReference type="EMBL" id="CP045119">
    <property type="protein sequence ID" value="QIN84579.1"/>
    <property type="molecule type" value="Genomic_DNA"/>
</dbReference>
<dbReference type="AlphaFoldDB" id="A0A6G8QDM3"/>
<evidence type="ECO:0000256" key="1">
    <source>
        <dbReference type="SAM" id="Phobius"/>
    </source>
</evidence>
<accession>A0A6G8QDM3</accession>
<dbReference type="CDD" id="cd21809">
    <property type="entry name" value="ABC-2_lan_permease-like"/>
    <property type="match status" value="1"/>
</dbReference>
<feature type="transmembrane region" description="Helical" evidence="1">
    <location>
        <begin position="142"/>
        <end position="164"/>
    </location>
</feature>
<reference evidence="2 3" key="1">
    <citation type="submission" date="2019-10" db="EMBL/GenBank/DDBJ databases">
        <title>Rubrobacter sp nov SCSIO 52090 isolated from a deep-sea sediment in the South China Sea.</title>
        <authorList>
            <person name="Chen R.W."/>
        </authorList>
    </citation>
    <scope>NUCLEOTIDE SEQUENCE [LARGE SCALE GENOMIC DNA]</scope>
    <source>
        <strain evidence="2 3">SCSIO 52909</strain>
    </source>
</reference>
<name>A0A6G8QDM3_9ACTN</name>
<sequence length="249" mass="26830">MNAKVIINEFAKMRRLRVWLVVGLLLFGVAGLTAFQASGSGLFSRLDDPDGFAWKLLLDGFAVALIAPVLLAVLASRQVEMEHLGNGWLLSATSGVTSGRLCRAKFLALGTLVVAATILQSLILIAFGLLAGITSPFPLEHWLGYTASAVVINLVVLAFHILLSAKIENQLVCLGIGVVGIFFGTFGQAFPDWLSHLTPWGYYALAMPADYVGMELVYLDLPYPSVLALAVVGSVLFLFVTSRFDRQEA</sequence>
<dbReference type="KEGG" id="rub:GBA63_19455"/>
<feature type="transmembrane region" description="Helical" evidence="1">
    <location>
        <begin position="53"/>
        <end position="74"/>
    </location>
</feature>
<feature type="transmembrane region" description="Helical" evidence="1">
    <location>
        <begin position="106"/>
        <end position="130"/>
    </location>
</feature>
<evidence type="ECO:0000313" key="3">
    <source>
        <dbReference type="Proteomes" id="UP000501452"/>
    </source>
</evidence>
<keyword evidence="1" id="KW-0472">Membrane</keyword>
<keyword evidence="3" id="KW-1185">Reference proteome</keyword>
<dbReference type="Proteomes" id="UP000501452">
    <property type="component" value="Chromosome"/>
</dbReference>
<feature type="transmembrane region" description="Helical" evidence="1">
    <location>
        <begin position="221"/>
        <end position="240"/>
    </location>
</feature>
<organism evidence="2 3">
    <name type="scientific">Rubrobacter tropicus</name>
    <dbReference type="NCBI Taxonomy" id="2653851"/>
    <lineage>
        <taxon>Bacteria</taxon>
        <taxon>Bacillati</taxon>
        <taxon>Actinomycetota</taxon>
        <taxon>Rubrobacteria</taxon>
        <taxon>Rubrobacterales</taxon>
        <taxon>Rubrobacteraceae</taxon>
        <taxon>Rubrobacter</taxon>
    </lineage>
</organism>
<protein>
    <submittedName>
        <fullName evidence="2">Lantibiotic ABC transporter permease</fullName>
    </submittedName>
</protein>
<gene>
    <name evidence="2" type="ORF">GBA63_19455</name>
</gene>
<dbReference type="Pfam" id="PF12730">
    <property type="entry name" value="ABC2_membrane_4"/>
    <property type="match status" value="1"/>
</dbReference>
<feature type="transmembrane region" description="Helical" evidence="1">
    <location>
        <begin position="171"/>
        <end position="190"/>
    </location>
</feature>
<dbReference type="RefSeq" id="WP_166178904.1">
    <property type="nucleotide sequence ID" value="NZ_CP045119.1"/>
</dbReference>
<keyword evidence="1" id="KW-1133">Transmembrane helix</keyword>
<proteinExistence type="predicted"/>